<reference evidence="2 3" key="1">
    <citation type="submission" date="2022-06" db="EMBL/GenBank/DDBJ databases">
        <title>Paraconexibacter antarcticus.</title>
        <authorList>
            <person name="Kim C.S."/>
        </authorList>
    </citation>
    <scope>NUCLEOTIDE SEQUENCE [LARGE SCALE GENOMIC DNA]</scope>
    <source>
        <strain evidence="2 3">02-257</strain>
    </source>
</reference>
<dbReference type="InterPro" id="IPR003607">
    <property type="entry name" value="HD/PDEase_dom"/>
</dbReference>
<name>A0ABY5DX71_9ACTN</name>
<keyword evidence="3" id="KW-1185">Reference proteome</keyword>
<evidence type="ECO:0000259" key="1">
    <source>
        <dbReference type="PROSITE" id="PS51832"/>
    </source>
</evidence>
<dbReference type="SUPFAM" id="SSF109604">
    <property type="entry name" value="HD-domain/PDEase-like"/>
    <property type="match status" value="1"/>
</dbReference>
<protein>
    <submittedName>
        <fullName evidence="2">HD domain-containing protein</fullName>
    </submittedName>
</protein>
<dbReference type="Proteomes" id="UP001056035">
    <property type="component" value="Chromosome"/>
</dbReference>
<dbReference type="PANTHER" id="PTHR45228:SF4">
    <property type="entry name" value="LIPOPROTEIN"/>
    <property type="match status" value="1"/>
</dbReference>
<organism evidence="2 3">
    <name type="scientific">Paraconexibacter antarcticus</name>
    <dbReference type="NCBI Taxonomy" id="2949664"/>
    <lineage>
        <taxon>Bacteria</taxon>
        <taxon>Bacillati</taxon>
        <taxon>Actinomycetota</taxon>
        <taxon>Thermoleophilia</taxon>
        <taxon>Solirubrobacterales</taxon>
        <taxon>Paraconexibacteraceae</taxon>
        <taxon>Paraconexibacter</taxon>
    </lineage>
</organism>
<gene>
    <name evidence="2" type="ORF">NBH00_10515</name>
</gene>
<dbReference type="Pfam" id="PF13487">
    <property type="entry name" value="HD_5"/>
    <property type="match status" value="1"/>
</dbReference>
<dbReference type="PROSITE" id="PS51832">
    <property type="entry name" value="HD_GYP"/>
    <property type="match status" value="1"/>
</dbReference>
<dbReference type="RefSeq" id="WP_254573291.1">
    <property type="nucleotide sequence ID" value="NZ_CP098502.1"/>
</dbReference>
<accession>A0ABY5DX71</accession>
<evidence type="ECO:0000313" key="3">
    <source>
        <dbReference type="Proteomes" id="UP001056035"/>
    </source>
</evidence>
<feature type="domain" description="HD-GYP" evidence="1">
    <location>
        <begin position="47"/>
        <end position="237"/>
    </location>
</feature>
<dbReference type="PANTHER" id="PTHR45228">
    <property type="entry name" value="CYCLIC DI-GMP PHOSPHODIESTERASE TM_0186-RELATED"/>
    <property type="match status" value="1"/>
</dbReference>
<sequence>MKTNVLTDARTPYIDDPARLWALAAAGLPAEALEPALDRLTRLAATLTGSPTAAQAVLLGMLDQREPCLARHVREVAVLARDVAVHLGLEASVVEDVMLAANLHDVGKLAISDGILEKAGPLDEQEWAMMRRHTLFGERIVGAAPALRRVAKLVRSSHERWDGAGYPDGLAGAAIPLGSRIILACDAYDAITSERPYAASRTPRTAEAELRTHAGGQFDPSVADALIAVLECRRELA</sequence>
<proteinExistence type="predicted"/>
<dbReference type="InterPro" id="IPR037522">
    <property type="entry name" value="HD_GYP_dom"/>
</dbReference>
<dbReference type="InterPro" id="IPR052020">
    <property type="entry name" value="Cyclic_di-GMP/3'3'-cGAMP_PDE"/>
</dbReference>
<dbReference type="CDD" id="cd00077">
    <property type="entry name" value="HDc"/>
    <property type="match status" value="1"/>
</dbReference>
<evidence type="ECO:0000313" key="2">
    <source>
        <dbReference type="EMBL" id="UTI66623.1"/>
    </source>
</evidence>
<dbReference type="SMART" id="SM00471">
    <property type="entry name" value="HDc"/>
    <property type="match status" value="1"/>
</dbReference>
<dbReference type="Gene3D" id="1.10.3210.10">
    <property type="entry name" value="Hypothetical protein af1432"/>
    <property type="match status" value="1"/>
</dbReference>
<dbReference type="EMBL" id="CP098502">
    <property type="protein sequence ID" value="UTI66623.1"/>
    <property type="molecule type" value="Genomic_DNA"/>
</dbReference>